<protein>
    <submittedName>
        <fullName evidence="2">Glycoside hydrolase family 2 TIM barrel-domain containing protein</fullName>
    </submittedName>
</protein>
<keyword evidence="3" id="KW-1185">Reference proteome</keyword>
<evidence type="ECO:0000313" key="2">
    <source>
        <dbReference type="EMBL" id="MDU0354555.1"/>
    </source>
</evidence>
<dbReference type="Pfam" id="PF02836">
    <property type="entry name" value="Glyco_hydro_2_C"/>
    <property type="match status" value="1"/>
</dbReference>
<dbReference type="PRINTS" id="PR00132">
    <property type="entry name" value="GLHYDRLASE2"/>
</dbReference>
<dbReference type="SUPFAM" id="SSF51445">
    <property type="entry name" value="(Trans)glycosidases"/>
    <property type="match status" value="1"/>
</dbReference>
<evidence type="ECO:0000313" key="3">
    <source>
        <dbReference type="Proteomes" id="UP001247805"/>
    </source>
</evidence>
<gene>
    <name evidence="2" type="ORF">RS130_11965</name>
</gene>
<dbReference type="PANTHER" id="PTHR42732">
    <property type="entry name" value="BETA-GALACTOSIDASE"/>
    <property type="match status" value="1"/>
</dbReference>
<dbReference type="InterPro" id="IPR006101">
    <property type="entry name" value="Glyco_hydro_2"/>
</dbReference>
<accession>A0ABU3SX03</accession>
<name>A0ABU3SX03_9ALTE</name>
<dbReference type="InterPro" id="IPR006103">
    <property type="entry name" value="Glyco_hydro_2_cat"/>
</dbReference>
<dbReference type="PANTHER" id="PTHR42732:SF1">
    <property type="entry name" value="BETA-MANNOSIDASE"/>
    <property type="match status" value="1"/>
</dbReference>
<reference evidence="2 3" key="1">
    <citation type="submission" date="2023-10" db="EMBL/GenBank/DDBJ databases">
        <title>Glaciecola aquimarina strain GGW-M5 nov., isolated from a coastal seawater.</title>
        <authorList>
            <person name="Bayburt H."/>
            <person name="Kim J.M."/>
            <person name="Choi B.J."/>
            <person name="Jeon C.O."/>
        </authorList>
    </citation>
    <scope>NUCLEOTIDE SEQUENCE [LARGE SCALE GENOMIC DNA]</scope>
    <source>
        <strain evidence="2 3">KCTC 32108</strain>
    </source>
</reference>
<sequence length="269" mass="30935">MKGVSLHHDGGLVGAAVPKGVWKRRLQGLQAAGVNAIRTAHNPFSQEFFDLCDEMGILVQNEFFDELDYAKDKRLNYHDQHTDNLTRGYVEKFQQWAKSDLERTMLRDRNHPSIVQWSIGNEIEWTYVHYRYVTGFWTDPNDPTKVDGSFWGAPPKFSPEEMKKRYEDSPKGEYILADTAKRLNGWVKALDTTRPTTANLILPQVSHVSGYADAVDLVGYSYRNSVIPWGQTYFPNKQVTINENPGTWDDWKQVLNHPECVQSVYVDGY</sequence>
<dbReference type="InterPro" id="IPR017853">
    <property type="entry name" value="GH"/>
</dbReference>
<dbReference type="GO" id="GO:0016787">
    <property type="term" value="F:hydrolase activity"/>
    <property type="evidence" value="ECO:0007669"/>
    <property type="project" value="UniProtKB-KW"/>
</dbReference>
<feature type="domain" description="Glycoside hydrolase family 2 catalytic" evidence="1">
    <location>
        <begin position="1"/>
        <end position="127"/>
    </location>
</feature>
<comment type="caution">
    <text evidence="2">The sequence shown here is derived from an EMBL/GenBank/DDBJ whole genome shotgun (WGS) entry which is preliminary data.</text>
</comment>
<dbReference type="Proteomes" id="UP001247805">
    <property type="component" value="Unassembled WGS sequence"/>
</dbReference>
<keyword evidence="2" id="KW-0378">Hydrolase</keyword>
<dbReference type="EMBL" id="JAWDIO010000002">
    <property type="protein sequence ID" value="MDU0354555.1"/>
    <property type="molecule type" value="Genomic_DNA"/>
</dbReference>
<evidence type="ECO:0000259" key="1">
    <source>
        <dbReference type="Pfam" id="PF02836"/>
    </source>
</evidence>
<dbReference type="Gene3D" id="3.20.20.80">
    <property type="entry name" value="Glycosidases"/>
    <property type="match status" value="1"/>
</dbReference>
<organism evidence="2 3">
    <name type="scientific">Paraglaciecola aquimarina</name>
    <dbReference type="NCBI Taxonomy" id="1235557"/>
    <lineage>
        <taxon>Bacteria</taxon>
        <taxon>Pseudomonadati</taxon>
        <taxon>Pseudomonadota</taxon>
        <taxon>Gammaproteobacteria</taxon>
        <taxon>Alteromonadales</taxon>
        <taxon>Alteromonadaceae</taxon>
        <taxon>Paraglaciecola</taxon>
    </lineage>
</organism>
<proteinExistence type="predicted"/>
<dbReference type="InterPro" id="IPR051913">
    <property type="entry name" value="GH2_Domain-Containing"/>
</dbReference>